<dbReference type="SUPFAM" id="SSF51445">
    <property type="entry name" value="(Trans)glycosidases"/>
    <property type="match status" value="1"/>
</dbReference>
<accession>A0ABY5ALY2</accession>
<dbReference type="Gene3D" id="3.90.400.10">
    <property type="entry name" value="Oligo-1,6-glucosidase, Domain 2"/>
    <property type="match status" value="1"/>
</dbReference>
<dbReference type="InterPro" id="IPR033746">
    <property type="entry name" value="GGa_phosphorylase"/>
</dbReference>
<comment type="similarity">
    <text evidence="1">Belongs to the glycosyl hydrolase 13 family. Sucrose phosphorylase subfamily.</text>
</comment>
<dbReference type="PANTHER" id="PTHR38784">
    <property type="entry name" value="SUCROSE PHOSPHORYLASE"/>
    <property type="match status" value="1"/>
</dbReference>
<evidence type="ECO:0000256" key="1">
    <source>
        <dbReference type="ARBA" id="ARBA00008452"/>
    </source>
</evidence>
<dbReference type="PIRSF" id="PIRSF003059">
    <property type="entry name" value="Sucrose_phosphorylase"/>
    <property type="match status" value="1"/>
</dbReference>
<dbReference type="InterPro" id="IPR006047">
    <property type="entry name" value="GH13_cat_dom"/>
</dbReference>
<dbReference type="Pfam" id="PF00128">
    <property type="entry name" value="Alpha-amylase"/>
    <property type="match status" value="1"/>
</dbReference>
<evidence type="ECO:0000313" key="6">
    <source>
        <dbReference type="Proteomes" id="UP001056708"/>
    </source>
</evidence>
<dbReference type="InterPro" id="IPR013780">
    <property type="entry name" value="Glyco_hydro_b"/>
</dbReference>
<keyword evidence="3" id="KW-0808">Transferase</keyword>
<sequence length="592" mass="67652">MSSFIPSSPTLNPPYDIFTRRILPLLQSVYDEDTAQSLLDRIYAHLAPLLSKSLDEDLGKWSQDNILLITYGDSIRREGETPLVTLGNFLRRYLKDTITGVHILPFCPYSSDDGFAVIDYRAINPELGTWEDVKAIAREFNLMVDLVINHTSSESEWFQQFKQGQKPGCDYFICVDADTDVSQVVRPRNSPLLVRVETPEGEKHIWATFSEDQVDLNFANPDVFMEFVDILLYYVQAGAKYIRLDAIGYLWKELGTPCIHLPQTHALIKVLREILQTLNPQIALITETNVPNRENLSYFGNRNEAHMIYNFSLPPLLLNALLQGKSDHLRTWMMSMPPAPLGCAYFNFTASHDGIGLRPTEGLLTEDEYEQLIATMKQFGGEISMRQQSDGSESPYEINISLFEALKGTVKGEDEWQIQRFLCSQTIMMSLEGIPAFYIHSLLATGNDHQKVAQTGRKRSINRHQWDEAELFAQLEDTTSPQAQVLGELSRLIGIRRQQPAFHPNATQYTLHLKKALFGFWRQSMNRDQSIFSIHNLSDRPKKLPLTELNLVCTDPWCDLIGGTLITDLYQDVVLDPYQSMWITNKFDRLEK</sequence>
<proteinExistence type="inferred from homology"/>
<evidence type="ECO:0000256" key="3">
    <source>
        <dbReference type="ARBA" id="ARBA00022679"/>
    </source>
</evidence>
<dbReference type="InterPro" id="IPR016377">
    <property type="entry name" value="Sucrose_GGa_phosphorylase-rel"/>
</dbReference>
<dbReference type="InterPro" id="IPR045857">
    <property type="entry name" value="O16G_dom_2"/>
</dbReference>
<evidence type="ECO:0000313" key="5">
    <source>
        <dbReference type="EMBL" id="USR90020.1"/>
    </source>
</evidence>
<gene>
    <name evidence="5" type="ORF">NEA10_14310</name>
</gene>
<dbReference type="CDD" id="cd11356">
    <property type="entry name" value="AmyAc_Sucrose_phosphorylase-like_1"/>
    <property type="match status" value="1"/>
</dbReference>
<dbReference type="RefSeq" id="WP_252661599.1">
    <property type="nucleotide sequence ID" value="NZ_CP098611.1"/>
</dbReference>
<evidence type="ECO:0000256" key="2">
    <source>
        <dbReference type="ARBA" id="ARBA00022676"/>
    </source>
</evidence>
<keyword evidence="2" id="KW-0328">Glycosyltransferase</keyword>
<organism evidence="5 6">
    <name type="scientific">Phormidium yuhuli AB48</name>
    <dbReference type="NCBI Taxonomy" id="2940671"/>
    <lineage>
        <taxon>Bacteria</taxon>
        <taxon>Bacillati</taxon>
        <taxon>Cyanobacteriota</taxon>
        <taxon>Cyanophyceae</taxon>
        <taxon>Oscillatoriophycideae</taxon>
        <taxon>Oscillatoriales</taxon>
        <taxon>Oscillatoriaceae</taxon>
        <taxon>Phormidium</taxon>
        <taxon>Phormidium yuhuli</taxon>
    </lineage>
</organism>
<evidence type="ECO:0000259" key="4">
    <source>
        <dbReference type="SMART" id="SM00642"/>
    </source>
</evidence>
<dbReference type="Proteomes" id="UP001056708">
    <property type="component" value="Chromosome"/>
</dbReference>
<feature type="domain" description="Glycosyl hydrolase family 13 catalytic" evidence="4">
    <location>
        <begin position="65"/>
        <end position="496"/>
    </location>
</feature>
<reference evidence="5" key="1">
    <citation type="submission" date="2022-06" db="EMBL/GenBank/DDBJ databases">
        <title>Genome sequence of Phormidium yuhuli AB48 isolated from an industrial photobioreactor environment.</title>
        <authorList>
            <person name="Qiu Y."/>
            <person name="Noonan A.J.C."/>
            <person name="Dofher K."/>
            <person name="Koch M."/>
            <person name="Kieft B."/>
            <person name="Lin X."/>
            <person name="Ziels R.M."/>
            <person name="Hallam S.J."/>
        </authorList>
    </citation>
    <scope>NUCLEOTIDE SEQUENCE</scope>
    <source>
        <strain evidence="5">AB48</strain>
    </source>
</reference>
<dbReference type="InterPro" id="IPR017853">
    <property type="entry name" value="GH"/>
</dbReference>
<dbReference type="Gene3D" id="3.20.20.80">
    <property type="entry name" value="Glycosidases"/>
    <property type="match status" value="1"/>
</dbReference>
<keyword evidence="6" id="KW-1185">Reference proteome</keyword>
<dbReference type="Gene3D" id="2.60.40.1180">
    <property type="entry name" value="Golgi alpha-mannosidase II"/>
    <property type="match status" value="1"/>
</dbReference>
<protein>
    <submittedName>
        <fullName evidence="5">Sugar phosphorylase</fullName>
    </submittedName>
</protein>
<name>A0ABY5ALY2_9CYAN</name>
<dbReference type="PANTHER" id="PTHR38784:SF1">
    <property type="entry name" value="SUCROSE PHOSPHORYLASE"/>
    <property type="match status" value="1"/>
</dbReference>
<dbReference type="EMBL" id="CP098611">
    <property type="protein sequence ID" value="USR90020.1"/>
    <property type="molecule type" value="Genomic_DNA"/>
</dbReference>
<dbReference type="SMART" id="SM00642">
    <property type="entry name" value="Aamy"/>
    <property type="match status" value="1"/>
</dbReference>